<feature type="binding site" evidence="2">
    <location>
        <begin position="32"/>
        <end position="35"/>
    </location>
    <ligand>
        <name>substrate</name>
    </ligand>
</feature>
<dbReference type="InterPro" id="IPR037171">
    <property type="entry name" value="NagB/RpiA_transferase-like"/>
</dbReference>
<gene>
    <name evidence="2 3" type="primary">rpiA</name>
    <name evidence="3" type="ORF">MU516_04095</name>
</gene>
<dbReference type="PANTHER" id="PTHR11934">
    <property type="entry name" value="RIBOSE-5-PHOSPHATE ISOMERASE"/>
    <property type="match status" value="1"/>
</dbReference>
<evidence type="ECO:0000256" key="2">
    <source>
        <dbReference type="HAMAP-Rule" id="MF_00170"/>
    </source>
</evidence>
<dbReference type="HAMAP" id="MF_00170">
    <property type="entry name" value="Rib_5P_isom_A"/>
    <property type="match status" value="1"/>
</dbReference>
<dbReference type="NCBIfam" id="TIGR00021">
    <property type="entry name" value="rpiA"/>
    <property type="match status" value="1"/>
</dbReference>
<sequence length="251" mass="26093">MSLSSQPDPAKLAAARAAVALVEDGMKLGLGTGSTASVMVRELAARAAADGLKLRCAATSQATAELAESLGLNVEPLDQIGWLDLTIDGADEVDPDLHLIKGGGGAHLREKIVAAASDRMVVIADPGKVVDRLGAFPLPVEVLQFGFETTRTLIRRALQAQDLGGHDVMQRLKGSDPWVTDEGNVILDLHLEAIPDAVALARALSAIPGVVEHGLFLGMCDLAIIGKSDGTVVELDRDEGIDADLLAGEGD</sequence>
<feature type="binding site" evidence="2">
    <location>
        <begin position="88"/>
        <end position="91"/>
    </location>
    <ligand>
        <name>substrate</name>
    </ligand>
</feature>
<feature type="binding site" evidence="2">
    <location>
        <position position="128"/>
    </location>
    <ligand>
        <name>substrate</name>
    </ligand>
</feature>
<dbReference type="InterPro" id="IPR004788">
    <property type="entry name" value="Ribose5P_isomerase_type_A"/>
</dbReference>
<organism evidence="3 4">
    <name type="scientific">Paracoccus maritimus</name>
    <dbReference type="NCBI Taxonomy" id="2933292"/>
    <lineage>
        <taxon>Bacteria</taxon>
        <taxon>Pseudomonadati</taxon>
        <taxon>Pseudomonadota</taxon>
        <taxon>Alphaproteobacteria</taxon>
        <taxon>Rhodobacterales</taxon>
        <taxon>Paracoccaceae</taxon>
        <taxon>Paracoccus</taxon>
    </lineage>
</organism>
<keyword evidence="4" id="KW-1185">Reference proteome</keyword>
<dbReference type="GO" id="GO:0004751">
    <property type="term" value="F:ribose-5-phosphate isomerase activity"/>
    <property type="evidence" value="ECO:0007669"/>
    <property type="project" value="UniProtKB-EC"/>
</dbReference>
<name>A0ABT2K692_9RHOB</name>
<comment type="catalytic activity">
    <reaction evidence="2">
        <text>aldehydo-D-ribose 5-phosphate = D-ribulose 5-phosphate</text>
        <dbReference type="Rhea" id="RHEA:14657"/>
        <dbReference type="ChEBI" id="CHEBI:58121"/>
        <dbReference type="ChEBI" id="CHEBI:58273"/>
        <dbReference type="EC" id="5.3.1.6"/>
    </reaction>
</comment>
<evidence type="ECO:0000313" key="4">
    <source>
        <dbReference type="Proteomes" id="UP001320702"/>
    </source>
</evidence>
<comment type="caution">
    <text evidence="3">The sequence shown here is derived from an EMBL/GenBank/DDBJ whole genome shotgun (WGS) entry which is preliminary data.</text>
</comment>
<proteinExistence type="inferred from homology"/>
<feature type="active site" description="Proton acceptor" evidence="2">
    <location>
        <position position="110"/>
    </location>
</feature>
<reference evidence="3 4" key="1">
    <citation type="submission" date="2022-04" db="EMBL/GenBank/DDBJ databases">
        <title>Paracoccus sp. YLB-12 draft genome sequence.</title>
        <authorList>
            <person name="Yu L."/>
        </authorList>
    </citation>
    <scope>NUCLEOTIDE SEQUENCE [LARGE SCALE GENOMIC DNA]</scope>
    <source>
        <strain evidence="3 4">YLB-12</strain>
    </source>
</reference>
<dbReference type="Gene3D" id="3.30.70.260">
    <property type="match status" value="1"/>
</dbReference>
<dbReference type="SUPFAM" id="SSF75445">
    <property type="entry name" value="D-ribose-5-phosphate isomerase (RpiA), lid domain"/>
    <property type="match status" value="1"/>
</dbReference>
<dbReference type="Proteomes" id="UP001320702">
    <property type="component" value="Unassembled WGS sequence"/>
</dbReference>
<feature type="binding site" evidence="2">
    <location>
        <begin position="101"/>
        <end position="104"/>
    </location>
    <ligand>
        <name>substrate</name>
    </ligand>
</feature>
<protein>
    <recommendedName>
        <fullName evidence="2">Ribose-5-phosphate isomerase A</fullName>
        <ecNumber evidence="2">5.3.1.6</ecNumber>
    </recommendedName>
    <alternativeName>
        <fullName evidence="2">Phosphoriboisomerase A</fullName>
        <shortName evidence="2">PRI</shortName>
    </alternativeName>
</protein>
<dbReference type="Gene3D" id="3.40.50.1360">
    <property type="match status" value="1"/>
</dbReference>
<comment type="subunit">
    <text evidence="2">Homodimer.</text>
</comment>
<comment type="similarity">
    <text evidence="2">Belongs to the ribose 5-phosphate isomerase family.</text>
</comment>
<accession>A0ABT2K692</accession>
<dbReference type="EC" id="5.3.1.6" evidence="2"/>
<dbReference type="NCBIfam" id="NF001924">
    <property type="entry name" value="PRK00702.1"/>
    <property type="match status" value="1"/>
</dbReference>
<dbReference type="EMBL" id="JANAVZ010000002">
    <property type="protein sequence ID" value="MCT4332050.1"/>
    <property type="molecule type" value="Genomic_DNA"/>
</dbReference>
<dbReference type="SUPFAM" id="SSF100950">
    <property type="entry name" value="NagB/RpiA/CoA transferase-like"/>
    <property type="match status" value="1"/>
</dbReference>
<dbReference type="Pfam" id="PF06026">
    <property type="entry name" value="Rib_5-P_isom_A"/>
    <property type="match status" value="1"/>
</dbReference>
<comment type="pathway">
    <text evidence="2">Carbohydrate degradation; pentose phosphate pathway; D-ribose 5-phosphate from D-ribulose 5-phosphate (non-oxidative stage): step 1/1.</text>
</comment>
<dbReference type="RefSeq" id="WP_260275917.1">
    <property type="nucleotide sequence ID" value="NZ_JANAVZ010000002.1"/>
</dbReference>
<comment type="function">
    <text evidence="2">Catalyzes the reversible conversion of ribose-5-phosphate to ribulose 5-phosphate.</text>
</comment>
<evidence type="ECO:0000256" key="1">
    <source>
        <dbReference type="ARBA" id="ARBA00023235"/>
    </source>
</evidence>
<dbReference type="InterPro" id="IPR020672">
    <property type="entry name" value="Ribose5P_isomerase_typA_subgr"/>
</dbReference>
<evidence type="ECO:0000313" key="3">
    <source>
        <dbReference type="EMBL" id="MCT4332050.1"/>
    </source>
</evidence>
<dbReference type="PANTHER" id="PTHR11934:SF0">
    <property type="entry name" value="RIBOSE-5-PHOSPHATE ISOMERASE"/>
    <property type="match status" value="1"/>
</dbReference>
<dbReference type="CDD" id="cd01398">
    <property type="entry name" value="RPI_A"/>
    <property type="match status" value="1"/>
</dbReference>
<keyword evidence="1 2" id="KW-0413">Isomerase</keyword>